<protein>
    <submittedName>
        <fullName evidence="3">Predicted oxidoreductase</fullName>
    </submittedName>
</protein>
<dbReference type="AlphaFoldDB" id="A0A1H7HLJ7"/>
<proteinExistence type="predicted"/>
<dbReference type="PANTHER" id="PTHR43364:SF4">
    <property type="entry name" value="NAD(P)-LINKED OXIDOREDUCTASE SUPERFAMILY PROTEIN"/>
    <property type="match status" value="1"/>
</dbReference>
<dbReference type="InterPro" id="IPR023210">
    <property type="entry name" value="NADP_OxRdtase_dom"/>
</dbReference>
<dbReference type="PANTHER" id="PTHR43364">
    <property type="entry name" value="NADH-SPECIFIC METHYLGLYOXAL REDUCTASE-RELATED"/>
    <property type="match status" value="1"/>
</dbReference>
<evidence type="ECO:0000313" key="3">
    <source>
        <dbReference type="EMBL" id="SEK51296.1"/>
    </source>
</evidence>
<dbReference type="EMBL" id="FNZQ01000001">
    <property type="protein sequence ID" value="SEK51296.1"/>
    <property type="molecule type" value="Genomic_DNA"/>
</dbReference>
<dbReference type="GO" id="GO:0005829">
    <property type="term" value="C:cytosol"/>
    <property type="evidence" value="ECO:0007669"/>
    <property type="project" value="TreeGrafter"/>
</dbReference>
<dbReference type="InterPro" id="IPR036812">
    <property type="entry name" value="NAD(P)_OxRdtase_dom_sf"/>
</dbReference>
<dbReference type="OrthoDB" id="9803483at2"/>
<dbReference type="Gene3D" id="3.20.20.100">
    <property type="entry name" value="NADP-dependent oxidoreductase domain"/>
    <property type="match status" value="1"/>
</dbReference>
<keyword evidence="1" id="KW-0560">Oxidoreductase</keyword>
<organism evidence="3 4">
    <name type="scientific">Jannaschia helgolandensis</name>
    <dbReference type="NCBI Taxonomy" id="188906"/>
    <lineage>
        <taxon>Bacteria</taxon>
        <taxon>Pseudomonadati</taxon>
        <taxon>Pseudomonadota</taxon>
        <taxon>Alphaproteobacteria</taxon>
        <taxon>Rhodobacterales</taxon>
        <taxon>Roseobacteraceae</taxon>
        <taxon>Jannaschia</taxon>
    </lineage>
</organism>
<sequence length="310" mass="33045">MTEITSLNGTALSPLCFGTMQFGGKADAADSRAMFDACRAAGVTFFDTAHVYTDGASETLLGEFAAAERESLIVATKAAYGEGAGRRNILDSLETSRKRMKMDVIDILYLHRWDGDTPLEESFETLARLQSDGTIRHIAVSNFAAWQVVKAQGVAATFDTRIDMIQPMYSLVKRQAEVEILPMAADQGIAVAPYSPLGGGLLSGKYAQGGTGRLTEDDRYAARYAPDWMHAAARGLSELASEVGLHPATLAVAWVASHPAVTAPIISARNAQQLAPSLAASDVTLDPDLMARLTALTPTPAPATDRLEEV</sequence>
<dbReference type="STRING" id="188906.SAMN04488526_0758"/>
<gene>
    <name evidence="3" type="ORF">SAMN04488526_0758</name>
</gene>
<feature type="domain" description="NADP-dependent oxidoreductase" evidence="2">
    <location>
        <begin position="14"/>
        <end position="296"/>
    </location>
</feature>
<evidence type="ECO:0000259" key="2">
    <source>
        <dbReference type="Pfam" id="PF00248"/>
    </source>
</evidence>
<dbReference type="SUPFAM" id="SSF51430">
    <property type="entry name" value="NAD(P)-linked oxidoreductase"/>
    <property type="match status" value="1"/>
</dbReference>
<reference evidence="3 4" key="1">
    <citation type="submission" date="2016-10" db="EMBL/GenBank/DDBJ databases">
        <authorList>
            <person name="de Groot N.N."/>
        </authorList>
    </citation>
    <scope>NUCLEOTIDE SEQUENCE [LARGE SCALE GENOMIC DNA]</scope>
    <source>
        <strain evidence="3 4">DSM 14858</strain>
    </source>
</reference>
<dbReference type="Proteomes" id="UP000199283">
    <property type="component" value="Unassembled WGS sequence"/>
</dbReference>
<keyword evidence="4" id="KW-1185">Reference proteome</keyword>
<name>A0A1H7HLJ7_9RHOB</name>
<dbReference type="Pfam" id="PF00248">
    <property type="entry name" value="Aldo_ket_red"/>
    <property type="match status" value="1"/>
</dbReference>
<evidence type="ECO:0000313" key="4">
    <source>
        <dbReference type="Proteomes" id="UP000199283"/>
    </source>
</evidence>
<dbReference type="RefSeq" id="WP_092759874.1">
    <property type="nucleotide sequence ID" value="NZ_FNZQ01000001.1"/>
</dbReference>
<dbReference type="GO" id="GO:0016491">
    <property type="term" value="F:oxidoreductase activity"/>
    <property type="evidence" value="ECO:0007669"/>
    <property type="project" value="UniProtKB-KW"/>
</dbReference>
<evidence type="ECO:0000256" key="1">
    <source>
        <dbReference type="ARBA" id="ARBA00023002"/>
    </source>
</evidence>
<accession>A0A1H7HLJ7</accession>
<dbReference type="InterPro" id="IPR050523">
    <property type="entry name" value="AKR_Detox_Biosynth"/>
</dbReference>